<name>A0A2M3ZX10_9DIPT</name>
<accession>A0A2M3ZX10</accession>
<dbReference type="AlphaFoldDB" id="A0A2M3ZX10"/>
<feature type="signal peptide" evidence="1">
    <location>
        <begin position="1"/>
        <end position="23"/>
    </location>
</feature>
<evidence type="ECO:0000256" key="1">
    <source>
        <dbReference type="SAM" id="SignalP"/>
    </source>
</evidence>
<keyword evidence="1" id="KW-0732">Signal</keyword>
<sequence>MNQRQVAVVVALVVSAIENGVYSYSKQPVRKPGTFGLCETLLMRQQLQAQLHELQTQTVINIREPSL</sequence>
<organism evidence="2">
    <name type="scientific">Anopheles braziliensis</name>
    <dbReference type="NCBI Taxonomy" id="58242"/>
    <lineage>
        <taxon>Eukaryota</taxon>
        <taxon>Metazoa</taxon>
        <taxon>Ecdysozoa</taxon>
        <taxon>Arthropoda</taxon>
        <taxon>Hexapoda</taxon>
        <taxon>Insecta</taxon>
        <taxon>Pterygota</taxon>
        <taxon>Neoptera</taxon>
        <taxon>Endopterygota</taxon>
        <taxon>Diptera</taxon>
        <taxon>Nematocera</taxon>
        <taxon>Culicoidea</taxon>
        <taxon>Culicidae</taxon>
        <taxon>Anophelinae</taxon>
        <taxon>Anopheles</taxon>
    </lineage>
</organism>
<protein>
    <submittedName>
        <fullName evidence="2">Putative secreted peptide</fullName>
    </submittedName>
</protein>
<reference evidence="2" key="1">
    <citation type="submission" date="2018-01" db="EMBL/GenBank/DDBJ databases">
        <title>An insight into the sialome of Amazonian anophelines.</title>
        <authorList>
            <person name="Ribeiro J.M."/>
            <person name="Scarpassa V."/>
            <person name="Calvo E."/>
        </authorList>
    </citation>
    <scope>NUCLEOTIDE SEQUENCE</scope>
    <source>
        <tissue evidence="2">Salivary glands</tissue>
    </source>
</reference>
<feature type="chain" id="PRO_5014682349" evidence="1">
    <location>
        <begin position="24"/>
        <end position="67"/>
    </location>
</feature>
<proteinExistence type="predicted"/>
<evidence type="ECO:0000313" key="2">
    <source>
        <dbReference type="EMBL" id="MBW33000.1"/>
    </source>
</evidence>
<dbReference type="EMBL" id="GGFM01012249">
    <property type="protein sequence ID" value="MBW33000.1"/>
    <property type="molecule type" value="Transcribed_RNA"/>
</dbReference>